<evidence type="ECO:0000256" key="5">
    <source>
        <dbReference type="ARBA" id="ARBA00023136"/>
    </source>
</evidence>
<name>A0ABV0AMN6_9ACTN</name>
<keyword evidence="4 7" id="KW-1133">Transmembrane helix</keyword>
<feature type="transmembrane region" description="Helical" evidence="7">
    <location>
        <begin position="364"/>
        <end position="389"/>
    </location>
</feature>
<dbReference type="Pfam" id="PF02687">
    <property type="entry name" value="FtsX"/>
    <property type="match status" value="2"/>
</dbReference>
<feature type="transmembrane region" description="Helical" evidence="7">
    <location>
        <begin position="442"/>
        <end position="464"/>
    </location>
</feature>
<comment type="caution">
    <text evidence="9">The sequence shown here is derived from an EMBL/GenBank/DDBJ whole genome shotgun (WGS) entry which is preliminary data.</text>
</comment>
<sequence length="870" mass="90802">MRGLRAALRISRRNALRSKWRSALILAMIGLPVALAVFALTALFASAGTDRQHYPIGQADAVVTGAHGWAGLTQDAWGNGISAQPDDVPFTQDEVTALLAPGSRVIPVARGRFRYLTPQGYETGEIRQVDLRDPMSRGTFRLTEGRLPTAPGEAVVSAERLNRDDAPAVTPGVTLLVGEERRPVRVVGVALFTLAAVEPTLATFPGSLPADAFGPVDSELMSRAWLVDSPRPVTWADVRRLNAQGLVVVSRAVIDGLPADEPHSRVSDLVRAVPWVAIMLLEVVLLAGPAFAVGRLRRSREFALVAVQGGSPAHLRTIALADGLLFGVVASALGAALGVVAARLATPLLEWLAGVLLGPRHVPWAEVAMIAVLGVVAGLLAALAPAVAASRANPIAVLSGRLERGRERTGRPLLGIVLVVAGTTATIASAGHDIAWTATSALVTQLGLVALVPVFLAAVARRAARLPLPLRFAARDAVRNRGRTAPAVAAVMTAVVALTAVGVTWQSRLAQRPAYAQGYPQAPTGALWIAGPDLTPGLWNRVRSAVREELPTGVPLVEARVLATRSGTPVYASVPDDDPDVNRVEWSSPTRAGDLLVGNEDLLRYVLRRDDPGAVAALREGKAVVLNPAVVRQGQLRISVGHQSGESPALTLPAVGVRATGQGWARAVVAPEVAAKNGYATATAMLVVDPADFRVPKATADRIVEKVERITGKAAARLEVPEAPDDTMLLLVLGIAAAVLVLGMTFVATALAAVEARPDLETMSAVGAAPRVKRAVVAGQALVIALLGSVTGVVAGFAPGIAVARQSVSHPAMFLRPDGMLTTTPMADASVIAIPWPLVGLLLVALPLLAALGGAAFTRSRLPLPRRRVT</sequence>
<evidence type="ECO:0000256" key="4">
    <source>
        <dbReference type="ARBA" id="ARBA00022989"/>
    </source>
</evidence>
<feature type="transmembrane region" description="Helical" evidence="7">
    <location>
        <begin position="728"/>
        <end position="754"/>
    </location>
</feature>
<dbReference type="PANTHER" id="PTHR30572">
    <property type="entry name" value="MEMBRANE COMPONENT OF TRANSPORTER-RELATED"/>
    <property type="match status" value="1"/>
</dbReference>
<feature type="transmembrane region" description="Helical" evidence="7">
    <location>
        <begin position="272"/>
        <end position="293"/>
    </location>
</feature>
<gene>
    <name evidence="9" type="ORF">AAH991_10405</name>
</gene>
<dbReference type="InterPro" id="IPR050250">
    <property type="entry name" value="Macrolide_Exporter_MacB"/>
</dbReference>
<organism evidence="9 10">
    <name type="scientific">Microbispora maris</name>
    <dbReference type="NCBI Taxonomy" id="3144104"/>
    <lineage>
        <taxon>Bacteria</taxon>
        <taxon>Bacillati</taxon>
        <taxon>Actinomycetota</taxon>
        <taxon>Actinomycetes</taxon>
        <taxon>Streptosporangiales</taxon>
        <taxon>Streptosporangiaceae</taxon>
        <taxon>Microbispora</taxon>
    </lineage>
</organism>
<dbReference type="Proteomes" id="UP001447516">
    <property type="component" value="Unassembled WGS sequence"/>
</dbReference>
<proteinExistence type="inferred from homology"/>
<reference evidence="9 10" key="1">
    <citation type="submission" date="2024-05" db="EMBL/GenBank/DDBJ databases">
        <title>Microbispora sp.ZYX-F-249.</title>
        <authorList>
            <person name="Xie H."/>
        </authorList>
    </citation>
    <scope>NUCLEOTIDE SEQUENCE [LARGE SCALE GENOMIC DNA]</scope>
    <source>
        <strain evidence="9 10">ZYX-F-249</strain>
    </source>
</reference>
<keyword evidence="3 7" id="KW-0812">Transmembrane</keyword>
<feature type="transmembrane region" description="Helical" evidence="7">
    <location>
        <begin position="485"/>
        <end position="505"/>
    </location>
</feature>
<comment type="similarity">
    <text evidence="6">Belongs to the ABC-4 integral membrane protein family.</text>
</comment>
<feature type="transmembrane region" description="Helical" evidence="7">
    <location>
        <begin position="834"/>
        <end position="858"/>
    </location>
</feature>
<dbReference type="RefSeq" id="WP_346225557.1">
    <property type="nucleotide sequence ID" value="NZ_JBDJAW010000006.1"/>
</dbReference>
<feature type="transmembrane region" description="Helical" evidence="7">
    <location>
        <begin position="775"/>
        <end position="798"/>
    </location>
</feature>
<feature type="domain" description="ABC3 transporter permease C-terminal" evidence="8">
    <location>
        <begin position="732"/>
        <end position="853"/>
    </location>
</feature>
<feature type="domain" description="ABC3 transporter permease C-terminal" evidence="8">
    <location>
        <begin position="278"/>
        <end position="394"/>
    </location>
</feature>
<feature type="transmembrane region" description="Helical" evidence="7">
    <location>
        <begin position="324"/>
        <end position="344"/>
    </location>
</feature>
<evidence type="ECO:0000313" key="10">
    <source>
        <dbReference type="Proteomes" id="UP001447516"/>
    </source>
</evidence>
<dbReference type="InterPro" id="IPR003838">
    <property type="entry name" value="ABC3_permease_C"/>
</dbReference>
<evidence type="ECO:0000256" key="1">
    <source>
        <dbReference type="ARBA" id="ARBA00004651"/>
    </source>
</evidence>
<keyword evidence="10" id="KW-1185">Reference proteome</keyword>
<evidence type="ECO:0000256" key="2">
    <source>
        <dbReference type="ARBA" id="ARBA00022475"/>
    </source>
</evidence>
<evidence type="ECO:0000256" key="3">
    <source>
        <dbReference type="ARBA" id="ARBA00022692"/>
    </source>
</evidence>
<protein>
    <submittedName>
        <fullName evidence="9">FtsX-like permease family protein</fullName>
    </submittedName>
</protein>
<evidence type="ECO:0000259" key="8">
    <source>
        <dbReference type="Pfam" id="PF02687"/>
    </source>
</evidence>
<comment type="subcellular location">
    <subcellularLocation>
        <location evidence="1">Cell membrane</location>
        <topology evidence="1">Multi-pass membrane protein</topology>
    </subcellularLocation>
</comment>
<dbReference type="PANTHER" id="PTHR30572:SF4">
    <property type="entry name" value="ABC TRANSPORTER PERMEASE YTRF"/>
    <property type="match status" value="1"/>
</dbReference>
<dbReference type="EMBL" id="JBDJAW010000006">
    <property type="protein sequence ID" value="MEN3535511.1"/>
    <property type="molecule type" value="Genomic_DNA"/>
</dbReference>
<evidence type="ECO:0000256" key="6">
    <source>
        <dbReference type="ARBA" id="ARBA00038076"/>
    </source>
</evidence>
<feature type="transmembrane region" description="Helical" evidence="7">
    <location>
        <begin position="20"/>
        <end position="45"/>
    </location>
</feature>
<evidence type="ECO:0000313" key="9">
    <source>
        <dbReference type="EMBL" id="MEN3535511.1"/>
    </source>
</evidence>
<evidence type="ECO:0000256" key="7">
    <source>
        <dbReference type="SAM" id="Phobius"/>
    </source>
</evidence>
<keyword evidence="2" id="KW-1003">Cell membrane</keyword>
<keyword evidence="5 7" id="KW-0472">Membrane</keyword>
<feature type="transmembrane region" description="Helical" evidence="7">
    <location>
        <begin position="410"/>
        <end position="430"/>
    </location>
</feature>
<accession>A0ABV0AMN6</accession>